<feature type="region of interest" description="Disordered" evidence="1">
    <location>
        <begin position="915"/>
        <end position="986"/>
    </location>
</feature>
<feature type="compositionally biased region" description="Polar residues" evidence="1">
    <location>
        <begin position="623"/>
        <end position="652"/>
    </location>
</feature>
<feature type="region of interest" description="Disordered" evidence="1">
    <location>
        <begin position="1804"/>
        <end position="1832"/>
    </location>
</feature>
<feature type="compositionally biased region" description="Polar residues" evidence="1">
    <location>
        <begin position="34"/>
        <end position="46"/>
    </location>
</feature>
<feature type="compositionally biased region" description="Basic and acidic residues" evidence="1">
    <location>
        <begin position="1451"/>
        <end position="1464"/>
    </location>
</feature>
<reference evidence="2 3" key="1">
    <citation type="submission" date="2014-05" db="EMBL/GenBank/DDBJ databases">
        <title>Draft genome sequence of a rare smut relative, Tilletiaria anomala UBC 951.</title>
        <authorList>
            <consortium name="DOE Joint Genome Institute"/>
            <person name="Toome M."/>
            <person name="Kuo A."/>
            <person name="Henrissat B."/>
            <person name="Lipzen A."/>
            <person name="Tritt A."/>
            <person name="Yoshinaga Y."/>
            <person name="Zane M."/>
            <person name="Barry K."/>
            <person name="Grigoriev I.V."/>
            <person name="Spatafora J.W."/>
            <person name="Aimea M.C."/>
        </authorList>
    </citation>
    <scope>NUCLEOTIDE SEQUENCE [LARGE SCALE GENOMIC DNA]</scope>
    <source>
        <strain evidence="2 3">UBC 951</strain>
    </source>
</reference>
<feature type="compositionally biased region" description="Low complexity" evidence="1">
    <location>
        <begin position="159"/>
        <end position="172"/>
    </location>
</feature>
<feature type="region of interest" description="Disordered" evidence="1">
    <location>
        <begin position="159"/>
        <end position="178"/>
    </location>
</feature>
<proteinExistence type="predicted"/>
<feature type="compositionally biased region" description="Polar residues" evidence="1">
    <location>
        <begin position="1692"/>
        <end position="1703"/>
    </location>
</feature>
<dbReference type="GeneID" id="25266422"/>
<dbReference type="InParanoid" id="A0A066WAI3"/>
<feature type="compositionally biased region" description="Low complexity" evidence="1">
    <location>
        <begin position="86"/>
        <end position="119"/>
    </location>
</feature>
<protein>
    <submittedName>
        <fullName evidence="2">Uncharacterized protein</fullName>
    </submittedName>
</protein>
<dbReference type="HOGENOM" id="CLU_235641_0_0_1"/>
<feature type="region of interest" description="Disordered" evidence="1">
    <location>
        <begin position="606"/>
        <end position="652"/>
    </location>
</feature>
<dbReference type="RefSeq" id="XP_013244349.1">
    <property type="nucleotide sequence ID" value="XM_013388895.1"/>
</dbReference>
<feature type="compositionally biased region" description="Polar residues" evidence="1">
    <location>
        <begin position="491"/>
        <end position="500"/>
    </location>
</feature>
<evidence type="ECO:0000256" key="1">
    <source>
        <dbReference type="SAM" id="MobiDB-lite"/>
    </source>
</evidence>
<feature type="compositionally biased region" description="Polar residues" evidence="1">
    <location>
        <begin position="54"/>
        <end position="63"/>
    </location>
</feature>
<feature type="region of interest" description="Disordered" evidence="1">
    <location>
        <begin position="306"/>
        <end position="374"/>
    </location>
</feature>
<name>A0A066WAI3_TILAU</name>
<feature type="compositionally biased region" description="Low complexity" evidence="1">
    <location>
        <begin position="362"/>
        <end position="374"/>
    </location>
</feature>
<dbReference type="EMBL" id="JMSN01000021">
    <property type="protein sequence ID" value="KDN49563.1"/>
    <property type="molecule type" value="Genomic_DNA"/>
</dbReference>
<feature type="region of interest" description="Disordered" evidence="1">
    <location>
        <begin position="32"/>
        <end position="134"/>
    </location>
</feature>
<organism evidence="2 3">
    <name type="scientific">Tilletiaria anomala (strain ATCC 24038 / CBS 436.72 / UBC 951)</name>
    <dbReference type="NCBI Taxonomy" id="1037660"/>
    <lineage>
        <taxon>Eukaryota</taxon>
        <taxon>Fungi</taxon>
        <taxon>Dikarya</taxon>
        <taxon>Basidiomycota</taxon>
        <taxon>Ustilaginomycotina</taxon>
        <taxon>Exobasidiomycetes</taxon>
        <taxon>Georgefischeriales</taxon>
        <taxon>Tilletiariaceae</taxon>
        <taxon>Tilletiaria</taxon>
    </lineage>
</organism>
<feature type="region of interest" description="Disordered" evidence="1">
    <location>
        <begin position="1692"/>
        <end position="1764"/>
    </location>
</feature>
<feature type="compositionally biased region" description="Low complexity" evidence="1">
    <location>
        <begin position="440"/>
        <end position="449"/>
    </location>
</feature>
<keyword evidence="3" id="KW-1185">Reference proteome</keyword>
<feature type="compositionally biased region" description="Basic and acidic residues" evidence="1">
    <location>
        <begin position="64"/>
        <end position="80"/>
    </location>
</feature>
<dbReference type="Proteomes" id="UP000027361">
    <property type="component" value="Unassembled WGS sequence"/>
</dbReference>
<comment type="caution">
    <text evidence="2">The sequence shown here is derived from an EMBL/GenBank/DDBJ whole genome shotgun (WGS) entry which is preliminary data.</text>
</comment>
<dbReference type="OrthoDB" id="3364994at2759"/>
<feature type="region of interest" description="Disordered" evidence="1">
    <location>
        <begin position="1427"/>
        <end position="1466"/>
    </location>
</feature>
<evidence type="ECO:0000313" key="2">
    <source>
        <dbReference type="EMBL" id="KDN49563.1"/>
    </source>
</evidence>
<feature type="compositionally biased region" description="Low complexity" evidence="1">
    <location>
        <begin position="306"/>
        <end position="329"/>
    </location>
</feature>
<feature type="region of interest" description="Disordered" evidence="1">
    <location>
        <begin position="1116"/>
        <end position="1136"/>
    </location>
</feature>
<feature type="region of interest" description="Disordered" evidence="1">
    <location>
        <begin position="440"/>
        <end position="476"/>
    </location>
</feature>
<gene>
    <name evidence="2" type="ORF">K437DRAFT_273217</name>
</gene>
<feature type="compositionally biased region" description="Polar residues" evidence="1">
    <location>
        <begin position="465"/>
        <end position="476"/>
    </location>
</feature>
<evidence type="ECO:0000313" key="3">
    <source>
        <dbReference type="Proteomes" id="UP000027361"/>
    </source>
</evidence>
<sequence>MDEELGIGMAMGSPSKDGVEFEAAARGRAAAMQDTRTAFKQASPNANPHAATIMTPSTRSSDYPNKRERDGEGERNERHMISPTMSVPKSVSSDSDSTIFDLASSSRPRTSPRARPGTSSGSGCGSGAAIGSPSAQNMVGRVLDYGLGTSPTSASHMFHAAPSASAPSPNSEGGAGRTSVVVADNRTSPAPSTPGSATAPEGISNYAWPAHMRKTAAMVQAPTEEAPEPQGSFTTMQSPEKLATIASYRPTTAPSLTSIGEIFILEPRTVAGTGSRSAAAAEQPWHPIQQEQPVLHPSIIPHASVLSHSHSSSQRGSFSSSNTQHTSSSKDGFSMTGPNSALAAAAAAATKGLDRDSGRRNSGSGSAIGSASETAAGSRAASSAGAGGAAGAGSVSAVKSGSASATAFGSRAPSAIDAAQPSMAPKTTKTITAAAGVAAPNSQAASARAWPPTISDAAEGRSTSRDGNPTTLMQPSSHPATIALSAASNGSIMPNASAGTAPTEARPPSSGEYGKPPSYFSGHGSSSAASGRSSSQSTDATSSGACAGAALSLGGGGANASAAVAPQPPVALEGRCQYTLRSDKPIPPGTAPSMIHGNAAGSSAGLAATNGGLTPMPALTSRVRPSTTTGAISIPSQSSNATAASSPQMQPQPILSPLQLRDLHQLEEERLLRMSQPRLSDQHLALDQDLQQQADRVRAASVATGGPIPFYTARQHQSYLEGVRGEIARDIFPIDPAAAAEYLVSGILPGPERGVDVAAAAAAAAAAAFGLGPSPLLPPVYEVAAQNSTAEPPTAPVRTTSLLHQVSASANAGASSRVDVQHPAAGLEYGKIITGQEGEQEPEDWDSDAEQASEVVAAAASEVGEKLATLAMDAGSIGQSSPSSAGLYLNLEKAGEATMRDLELQRHQRQLAEPLPPLSELMHVRDDPASPPSAQRSAFHSPSQSTMSARGSGMGIHPPPSLYSSSSSTALDEHGRGSPRVPVPRPRLQSKVYGLSSDLRERVQRGVPVQGEFIERGDWRNEEISIKTFTPNFSVELAAKSFDMLDRAVFIGRAPLIRGVVRIPAYSGKWLAVRLSAHCSSPSPNIEGSLGPTKPVKHGEREIFETVDIYDPRKFQTKPKLAPHDPRTGIRDPTWAPQDKRNDYFVEIPFDINLPVGVSSVYKDGKIVHQPTPLPPSYEATDDTFTEQPWKGEVRDRSTTAAVKEALAKGFTKSTRLGVWYNICFDLFDGSAPKDNQVPKLSKSKEKKRDKGDSMKIPFIFLGEPGNLRSGPQMLPPIISPKFLLEPGSKLCAGWACHTGRTRWAKGNWSMFKRDLKVELHLPKPAYFDIPSVIPFLLVLRPEESQQLPSMDDEEVREILSGSSMNFSHLFGESIGDLHVLAERGEDASIDQQLSMQDLNNKAAALMEKYESSFTPKKVGSWMKNKLGKGREKEQANAAVSSDTMLLSEKSGARSDADVDKAGVAEKGLPALSEKARLSPSSSYRTFKRPGTMETSQTSSAATVASMAYSQAPSAITVTTVHDICSYIKVTLVQLLHAEEGNVNSAPTVRRRVLAHADLEEVDVGTMFMREEDLNNPNPRPLHPKVQEAISMAKKEGWRVVQGMIRIGSEHSPGFKCQGIAVRHALKVDLLPFTKVLRKAVKETAQLTDISDTSSQGSFGTLKHTNGSGEKMSASKSGASLDLSLSPAFNSSSLFGSRPSTARKTPPSPQAGRFGTYGPVIVRHGPSWRSQTRSAGSVSSGKGANNGVHTGNEETSTSSAKNDEAAFQYEPDVEEVKLESEPQGARAKKFGEEVDLINRKVSYQERLYQKKPQQQQQQRPGTGRMLPPRTPASLAAPRMRLGTATSSASGLSSWSSANRSDISGTWSTFTMDPLSMNKEFSLHKTYGVVWVDVRLQRGKVNQNVYGAEI</sequence>
<feature type="compositionally biased region" description="Polar residues" evidence="1">
    <location>
        <begin position="932"/>
        <end position="949"/>
    </location>
</feature>
<feature type="compositionally biased region" description="Polar residues" evidence="1">
    <location>
        <begin position="1728"/>
        <end position="1760"/>
    </location>
</feature>
<accession>A0A066WAI3</accession>
<feature type="region of interest" description="Disordered" evidence="1">
    <location>
        <begin position="491"/>
        <end position="543"/>
    </location>
</feature>
<feature type="compositionally biased region" description="Low complexity" evidence="1">
    <location>
        <begin position="518"/>
        <end position="543"/>
    </location>
</feature>
<feature type="region of interest" description="Disordered" evidence="1">
    <location>
        <begin position="1651"/>
        <end position="1675"/>
    </location>
</feature>